<proteinExistence type="predicted"/>
<dbReference type="PROSITE" id="PS51332">
    <property type="entry name" value="B12_BINDING"/>
    <property type="match status" value="1"/>
</dbReference>
<dbReference type="EMBL" id="JBHTAC010000009">
    <property type="protein sequence ID" value="MFC7243200.1"/>
    <property type="molecule type" value="Genomic_DNA"/>
</dbReference>
<evidence type="ECO:0000259" key="3">
    <source>
        <dbReference type="PROSITE" id="PS51332"/>
    </source>
</evidence>
<dbReference type="InterPro" id="IPR006158">
    <property type="entry name" value="Cobalamin-bd"/>
</dbReference>
<evidence type="ECO:0000256" key="1">
    <source>
        <dbReference type="ARBA" id="ARBA00022723"/>
    </source>
</evidence>
<evidence type="ECO:0000313" key="5">
    <source>
        <dbReference type="Proteomes" id="UP001596392"/>
    </source>
</evidence>
<dbReference type="InterPro" id="IPR036724">
    <property type="entry name" value="Cobalamin-bd_sf"/>
</dbReference>
<dbReference type="InterPro" id="IPR036594">
    <property type="entry name" value="Meth_synthase_dom"/>
</dbReference>
<evidence type="ECO:0000256" key="2">
    <source>
        <dbReference type="ARBA" id="ARBA00023285"/>
    </source>
</evidence>
<dbReference type="Proteomes" id="UP001596392">
    <property type="component" value="Unassembled WGS sequence"/>
</dbReference>
<dbReference type="Pfam" id="PF02607">
    <property type="entry name" value="B12-binding_2"/>
    <property type="match status" value="1"/>
</dbReference>
<protein>
    <submittedName>
        <fullName evidence="4">B12-binding domain-containing protein</fullName>
    </submittedName>
</protein>
<dbReference type="Gene3D" id="1.10.1240.10">
    <property type="entry name" value="Methionine synthase domain"/>
    <property type="match status" value="1"/>
</dbReference>
<gene>
    <name evidence="4" type="ORF">ACFQO7_12005</name>
</gene>
<sequence length="353" mass="37635">MTAAVSPADREQYLALVGDGAQAGAVDFALALAERGVPPRAVLLDLVAPTQARIGDLWARNEWSVAQEHAATHVSEQVVAALAARHRPQTAAGRGVLVTACVDGEWHALPARLFAEIARWDGWDVRFLGASVPGPHLISYLHRHGPDVVAVSCSVPTRLVAAHRVIEAAQAAGIPVLAGGRGFGPAARWGRKLGADRVAAGAGDAVELLRSWLPAIAGSHPLRESFVSDDEHILIAKRNPQLVAAAMDDLSQRFPALRGYTPLQREATEFDLGQIVEFLCAGLFVDDPELFTTFLDWLRIVLATRGVPPSTVDLVLDVYEQQLYDFPRAGAHLAAGRRRQALAASPAGGEGRG</sequence>
<organism evidence="4 5">
    <name type="scientific">Catellatospora aurea</name>
    <dbReference type="NCBI Taxonomy" id="1337874"/>
    <lineage>
        <taxon>Bacteria</taxon>
        <taxon>Bacillati</taxon>
        <taxon>Actinomycetota</taxon>
        <taxon>Actinomycetes</taxon>
        <taxon>Micromonosporales</taxon>
        <taxon>Micromonosporaceae</taxon>
        <taxon>Catellatospora</taxon>
    </lineage>
</organism>
<comment type="caution">
    <text evidence="4">The sequence shown here is derived from an EMBL/GenBank/DDBJ whole genome shotgun (WGS) entry which is preliminary data.</text>
</comment>
<dbReference type="RefSeq" id="WP_376806438.1">
    <property type="nucleotide sequence ID" value="NZ_JBHTAC010000009.1"/>
</dbReference>
<dbReference type="InterPro" id="IPR050554">
    <property type="entry name" value="Met_Synthase/Corrinoid"/>
</dbReference>
<dbReference type="SUPFAM" id="SSF52242">
    <property type="entry name" value="Cobalamin (vitamin B12)-binding domain"/>
    <property type="match status" value="1"/>
</dbReference>
<keyword evidence="5" id="KW-1185">Reference proteome</keyword>
<name>A0ABW2GTH4_9ACTN</name>
<keyword evidence="2" id="KW-0170">Cobalt</keyword>
<feature type="domain" description="B12-binding" evidence="3">
    <location>
        <begin position="94"/>
        <end position="223"/>
    </location>
</feature>
<dbReference type="Gene3D" id="3.40.50.280">
    <property type="entry name" value="Cobalamin-binding domain"/>
    <property type="match status" value="1"/>
</dbReference>
<dbReference type="InterPro" id="IPR003759">
    <property type="entry name" value="Cbl-bd_cap"/>
</dbReference>
<accession>A0ABW2GTH4</accession>
<evidence type="ECO:0000313" key="4">
    <source>
        <dbReference type="EMBL" id="MFC7243200.1"/>
    </source>
</evidence>
<dbReference type="PANTHER" id="PTHR45833:SF1">
    <property type="entry name" value="METHIONINE SYNTHASE"/>
    <property type="match status" value="1"/>
</dbReference>
<dbReference type="PANTHER" id="PTHR45833">
    <property type="entry name" value="METHIONINE SYNTHASE"/>
    <property type="match status" value="1"/>
</dbReference>
<keyword evidence="1" id="KW-0479">Metal-binding</keyword>
<dbReference type="Pfam" id="PF02310">
    <property type="entry name" value="B12-binding"/>
    <property type="match status" value="1"/>
</dbReference>
<reference evidence="5" key="1">
    <citation type="journal article" date="2019" name="Int. J. Syst. Evol. Microbiol.">
        <title>The Global Catalogue of Microorganisms (GCM) 10K type strain sequencing project: providing services to taxonomists for standard genome sequencing and annotation.</title>
        <authorList>
            <consortium name="The Broad Institute Genomics Platform"/>
            <consortium name="The Broad Institute Genome Sequencing Center for Infectious Disease"/>
            <person name="Wu L."/>
            <person name="Ma J."/>
        </authorList>
    </citation>
    <scope>NUCLEOTIDE SEQUENCE [LARGE SCALE GENOMIC DNA]</scope>
    <source>
        <strain evidence="5">CGMCC 1.9106</strain>
    </source>
</reference>